<evidence type="ECO:0000256" key="1">
    <source>
        <dbReference type="ARBA" id="ARBA00022574"/>
    </source>
</evidence>
<proteinExistence type="predicted"/>
<feature type="domain" description="IFT80 second beta-propeller" evidence="2">
    <location>
        <begin position="1"/>
        <end position="81"/>
    </location>
</feature>
<keyword evidence="1" id="KW-0853">WD repeat</keyword>
<dbReference type="Proteomes" id="UP000006813">
    <property type="component" value="Unassembled WGS sequence"/>
</dbReference>
<dbReference type="Pfam" id="PF23335">
    <property type="entry name" value="Beta-prop_IFT80_2nd"/>
    <property type="match status" value="1"/>
</dbReference>
<evidence type="ECO:0000313" key="4">
    <source>
        <dbReference type="EMBL" id="EHB13440.1"/>
    </source>
</evidence>
<dbReference type="InParanoid" id="G5BVX8"/>
<dbReference type="Pfam" id="PF23387">
    <property type="entry name" value="TPR_IFT80_172"/>
    <property type="match status" value="1"/>
</dbReference>
<gene>
    <name evidence="4" type="ORF">GW7_13398</name>
</gene>
<accession>G5BVX8</accession>
<dbReference type="GO" id="GO:0060271">
    <property type="term" value="P:cilium assembly"/>
    <property type="evidence" value="ECO:0007669"/>
    <property type="project" value="TreeGrafter"/>
</dbReference>
<keyword evidence="4" id="KW-0966">Cell projection</keyword>
<evidence type="ECO:0000259" key="2">
    <source>
        <dbReference type="Pfam" id="PF23335"/>
    </source>
</evidence>
<dbReference type="PANTHER" id="PTHR24098">
    <property type="entry name" value="OUTER SEGMENT 5"/>
    <property type="match status" value="1"/>
</dbReference>
<keyword evidence="4" id="KW-0969">Cilium</keyword>
<dbReference type="PANTHER" id="PTHR24098:SF11">
    <property type="entry name" value="INTRAFLAGELLAR TRANSPORT PROTEIN 80 HOMOLOG"/>
    <property type="match status" value="1"/>
</dbReference>
<feature type="domain" description="IFT80/172/WDR35 TPR" evidence="3">
    <location>
        <begin position="109"/>
        <end position="139"/>
    </location>
</feature>
<dbReference type="InterPro" id="IPR056157">
    <property type="entry name" value="TPR_IFT80_172_dom"/>
</dbReference>
<sequence length="188" mass="21191">MVHTVAWCDTCNILCGLQDTRFTVWYYPNTVYVDRDILPKTLSERDASEFSKNPHIMSFVGNQVTIRRADGSLVHISISPYPAILHEYVGSSKWEDAVRLCRFVKEQTMWACLAAMAIANRDMITAEIAYAAIGEFSFVNRKPKREEHLSEEAVKVIASLPDLTFMHAKVLMFPATLTPSTSSQGQVD</sequence>
<reference evidence="4 5" key="1">
    <citation type="journal article" date="2011" name="Nature">
        <title>Genome sequencing reveals insights into physiology and longevity of the naked mole rat.</title>
        <authorList>
            <person name="Kim E.B."/>
            <person name="Fang X."/>
            <person name="Fushan A.A."/>
            <person name="Huang Z."/>
            <person name="Lobanov A.V."/>
            <person name="Han L."/>
            <person name="Marino S.M."/>
            <person name="Sun X."/>
            <person name="Turanov A.A."/>
            <person name="Yang P."/>
            <person name="Yim S.H."/>
            <person name="Zhao X."/>
            <person name="Kasaikina M.V."/>
            <person name="Stoletzki N."/>
            <person name="Peng C."/>
            <person name="Polak P."/>
            <person name="Xiong Z."/>
            <person name="Kiezun A."/>
            <person name="Zhu Y."/>
            <person name="Chen Y."/>
            <person name="Kryukov G.V."/>
            <person name="Zhang Q."/>
            <person name="Peshkin L."/>
            <person name="Yang L."/>
            <person name="Bronson R.T."/>
            <person name="Buffenstein R."/>
            <person name="Wang B."/>
            <person name="Han C."/>
            <person name="Li Q."/>
            <person name="Chen L."/>
            <person name="Zhao W."/>
            <person name="Sunyaev S.R."/>
            <person name="Park T.J."/>
            <person name="Zhang G."/>
            <person name="Wang J."/>
            <person name="Gladyshev V.N."/>
        </authorList>
    </citation>
    <scope>NUCLEOTIDE SEQUENCE [LARGE SCALE GENOMIC DNA]</scope>
</reference>
<keyword evidence="4" id="KW-0282">Flagellum</keyword>
<dbReference type="GO" id="GO:0030992">
    <property type="term" value="C:intraciliary transport particle B"/>
    <property type="evidence" value="ECO:0007669"/>
    <property type="project" value="TreeGrafter"/>
</dbReference>
<name>G5BVX8_HETGA</name>
<protein>
    <submittedName>
        <fullName evidence="4">Intraflagellar transport protein 80-like protein</fullName>
    </submittedName>
</protein>
<evidence type="ECO:0000313" key="5">
    <source>
        <dbReference type="Proteomes" id="UP000006813"/>
    </source>
</evidence>
<dbReference type="STRING" id="10181.G5BVX8"/>
<organism evidence="4 5">
    <name type="scientific">Heterocephalus glaber</name>
    <name type="common">Naked mole rat</name>
    <dbReference type="NCBI Taxonomy" id="10181"/>
    <lineage>
        <taxon>Eukaryota</taxon>
        <taxon>Metazoa</taxon>
        <taxon>Chordata</taxon>
        <taxon>Craniata</taxon>
        <taxon>Vertebrata</taxon>
        <taxon>Euteleostomi</taxon>
        <taxon>Mammalia</taxon>
        <taxon>Eutheria</taxon>
        <taxon>Euarchontoglires</taxon>
        <taxon>Glires</taxon>
        <taxon>Rodentia</taxon>
        <taxon>Hystricomorpha</taxon>
        <taxon>Bathyergidae</taxon>
        <taxon>Heterocephalus</taxon>
    </lineage>
</organism>
<dbReference type="EMBL" id="JH172109">
    <property type="protein sequence ID" value="EHB13440.1"/>
    <property type="molecule type" value="Genomic_DNA"/>
</dbReference>
<dbReference type="InterPro" id="IPR056456">
    <property type="entry name" value="Beta-prop_IFT80_2nd"/>
</dbReference>
<dbReference type="GO" id="GO:0005929">
    <property type="term" value="C:cilium"/>
    <property type="evidence" value="ECO:0007669"/>
    <property type="project" value="TreeGrafter"/>
</dbReference>
<evidence type="ECO:0000259" key="3">
    <source>
        <dbReference type="Pfam" id="PF23387"/>
    </source>
</evidence>
<dbReference type="GO" id="GO:0005813">
    <property type="term" value="C:centrosome"/>
    <property type="evidence" value="ECO:0007669"/>
    <property type="project" value="TreeGrafter"/>
</dbReference>
<dbReference type="AlphaFoldDB" id="G5BVX8"/>